<accession>A0ABR2I9J2</accession>
<evidence type="ECO:0000313" key="2">
    <source>
        <dbReference type="Proteomes" id="UP001390339"/>
    </source>
</evidence>
<proteinExistence type="predicted"/>
<dbReference type="Proteomes" id="UP001390339">
    <property type="component" value="Unassembled WGS sequence"/>
</dbReference>
<dbReference type="EMBL" id="JAPCWZ010000006">
    <property type="protein sequence ID" value="KAK8859384.1"/>
    <property type="molecule type" value="Genomic_DNA"/>
</dbReference>
<evidence type="ECO:0000313" key="1">
    <source>
        <dbReference type="EMBL" id="KAK8859384.1"/>
    </source>
</evidence>
<reference evidence="1 2" key="1">
    <citation type="journal article" date="2024" name="IMA Fungus">
        <title>Apiospora arundinis, a panoply of carbohydrate-active enzymes and secondary metabolites.</title>
        <authorList>
            <person name="Sorensen T."/>
            <person name="Petersen C."/>
            <person name="Muurmann A.T."/>
            <person name="Christiansen J.V."/>
            <person name="Brundto M.L."/>
            <person name="Overgaard C.K."/>
            <person name="Boysen A.T."/>
            <person name="Wollenberg R.D."/>
            <person name="Larsen T.O."/>
            <person name="Sorensen J.L."/>
            <person name="Nielsen K.L."/>
            <person name="Sondergaard T.E."/>
        </authorList>
    </citation>
    <scope>NUCLEOTIDE SEQUENCE [LARGE SCALE GENOMIC DNA]</scope>
    <source>
        <strain evidence="1 2">AAU 773</strain>
    </source>
</reference>
<organism evidence="1 2">
    <name type="scientific">Apiospora arundinis</name>
    <dbReference type="NCBI Taxonomy" id="335852"/>
    <lineage>
        <taxon>Eukaryota</taxon>
        <taxon>Fungi</taxon>
        <taxon>Dikarya</taxon>
        <taxon>Ascomycota</taxon>
        <taxon>Pezizomycotina</taxon>
        <taxon>Sordariomycetes</taxon>
        <taxon>Xylariomycetidae</taxon>
        <taxon>Amphisphaeriales</taxon>
        <taxon>Apiosporaceae</taxon>
        <taxon>Apiospora</taxon>
    </lineage>
</organism>
<protein>
    <submittedName>
        <fullName evidence="1">FAD-linked oxidoreductase ZEB1</fullName>
    </submittedName>
</protein>
<keyword evidence="2" id="KW-1185">Reference proteome</keyword>
<comment type="caution">
    <text evidence="1">The sequence shown here is derived from an EMBL/GenBank/DDBJ whole genome shotgun (WGS) entry which is preliminary data.</text>
</comment>
<gene>
    <name evidence="1" type="ORF">PGQ11_010118</name>
</gene>
<sequence>MVATKEEVLEALRKYREHVAARNRYALELYVSLAEYAEAPDENDFPGDDLEAEIAEARMLFLEHFTGGTLTVPFKVEVEGKGEVLCKKELDLPTPADVLLYYDQIAAEVGLDGTWTSRSPSYSEERRRSELTAYVEGMEAWLREHCIPEVRDFIKFPEELLVVAEQVNKVHGPGLHSEQQQQSIPFWNMAEKTPSSTLSIEELAMHTSCSRAEELVVGAGWQSGSRSKDSHCYFIFCREPTISAEVNDGEKKKEKTPWSWKYVCEMGFNPNVFDSIPEFLDFYKDAFAVDTKVYPEYGPGDVWNNL</sequence>
<name>A0ABR2I9J2_9PEZI</name>